<keyword evidence="8 12" id="KW-0378">Hydrolase</keyword>
<evidence type="ECO:0000256" key="6">
    <source>
        <dbReference type="ARBA" id="ARBA00022525"/>
    </source>
</evidence>
<evidence type="ECO:0000256" key="12">
    <source>
        <dbReference type="RuleBase" id="RU361168"/>
    </source>
</evidence>
<dbReference type="InterPro" id="IPR002241">
    <property type="entry name" value="Glyco_hydro_27"/>
</dbReference>
<reference evidence="15" key="1">
    <citation type="journal article" date="2020" name="Stud. Mycol.">
        <title>101 Dothideomycetes genomes: a test case for predicting lifestyles and emergence of pathogens.</title>
        <authorList>
            <person name="Haridas S."/>
            <person name="Albert R."/>
            <person name="Binder M."/>
            <person name="Bloem J."/>
            <person name="Labutti K."/>
            <person name="Salamov A."/>
            <person name="Andreopoulos B."/>
            <person name="Baker S."/>
            <person name="Barry K."/>
            <person name="Bills G."/>
            <person name="Bluhm B."/>
            <person name="Cannon C."/>
            <person name="Castanera R."/>
            <person name="Culley D."/>
            <person name="Daum C."/>
            <person name="Ezra D."/>
            <person name="Gonzalez J."/>
            <person name="Henrissat B."/>
            <person name="Kuo A."/>
            <person name="Liang C."/>
            <person name="Lipzen A."/>
            <person name="Lutzoni F."/>
            <person name="Magnuson J."/>
            <person name="Mondo S."/>
            <person name="Nolan M."/>
            <person name="Ohm R."/>
            <person name="Pangilinan J."/>
            <person name="Park H.-J."/>
            <person name="Ramirez L."/>
            <person name="Alfaro M."/>
            <person name="Sun H."/>
            <person name="Tritt A."/>
            <person name="Yoshinaga Y."/>
            <person name="Zwiers L.-H."/>
            <person name="Turgeon B."/>
            <person name="Goodwin S."/>
            <person name="Spatafora J."/>
            <person name="Crous P."/>
            <person name="Grigoriev I."/>
        </authorList>
    </citation>
    <scope>NUCLEOTIDE SEQUENCE</scope>
    <source>
        <strain evidence="15">CBS 113979</strain>
    </source>
</reference>
<feature type="chain" id="PRO_5026218179" description="Alpha-galactosidase" evidence="13">
    <location>
        <begin position="20"/>
        <end position="490"/>
    </location>
</feature>
<dbReference type="InterPro" id="IPR006215">
    <property type="entry name" value="Glyco_hydro_melibiase"/>
</dbReference>
<protein>
    <recommendedName>
        <fullName evidence="5 12">Alpha-galactosidase</fullName>
        <ecNumber evidence="5 12">3.2.1.22</ecNumber>
    </recommendedName>
    <alternativeName>
        <fullName evidence="12">Melibiase</fullName>
    </alternativeName>
</protein>
<comment type="subcellular location">
    <subcellularLocation>
        <location evidence="3">Secreted</location>
    </subcellularLocation>
</comment>
<dbReference type="Proteomes" id="UP000800041">
    <property type="component" value="Unassembled WGS sequence"/>
</dbReference>
<dbReference type="Gene3D" id="3.20.20.70">
    <property type="entry name" value="Aldolase class I"/>
    <property type="match status" value="1"/>
</dbReference>
<dbReference type="GO" id="GO:0005995">
    <property type="term" value="P:melibiose catabolic process"/>
    <property type="evidence" value="ECO:0007669"/>
    <property type="project" value="UniProtKB-ARBA"/>
</dbReference>
<keyword evidence="11 12" id="KW-0326">Glycosidase</keyword>
<evidence type="ECO:0000256" key="8">
    <source>
        <dbReference type="ARBA" id="ARBA00022801"/>
    </source>
</evidence>
<evidence type="ECO:0000256" key="9">
    <source>
        <dbReference type="ARBA" id="ARBA00023157"/>
    </source>
</evidence>
<dbReference type="GO" id="GO:0005576">
    <property type="term" value="C:extracellular region"/>
    <property type="evidence" value="ECO:0007669"/>
    <property type="project" value="UniProtKB-SubCell"/>
</dbReference>
<dbReference type="InterPro" id="IPR013780">
    <property type="entry name" value="Glyco_hydro_b"/>
</dbReference>
<evidence type="ECO:0000256" key="1">
    <source>
        <dbReference type="ARBA" id="ARBA00001255"/>
    </source>
</evidence>
<dbReference type="PROSITE" id="PS00512">
    <property type="entry name" value="ALPHA_GALACTOSIDASE"/>
    <property type="match status" value="1"/>
</dbReference>
<evidence type="ECO:0000256" key="7">
    <source>
        <dbReference type="ARBA" id="ARBA00022729"/>
    </source>
</evidence>
<dbReference type="OrthoDB" id="5795902at2759"/>
<keyword evidence="10" id="KW-0325">Glycoprotein</keyword>
<dbReference type="Gene3D" id="2.60.40.1180">
    <property type="entry name" value="Golgi alpha-mannosidase II"/>
    <property type="match status" value="1"/>
</dbReference>
<evidence type="ECO:0000256" key="10">
    <source>
        <dbReference type="ARBA" id="ARBA00023180"/>
    </source>
</evidence>
<keyword evidence="9 12" id="KW-1015">Disulfide bond</keyword>
<evidence type="ECO:0000259" key="14">
    <source>
        <dbReference type="Pfam" id="PF17801"/>
    </source>
</evidence>
<evidence type="ECO:0000313" key="15">
    <source>
        <dbReference type="EMBL" id="KAF1983965.1"/>
    </source>
</evidence>
<dbReference type="PANTHER" id="PTHR11452:SF75">
    <property type="entry name" value="ALPHA-GALACTOSIDASE MEL1"/>
    <property type="match status" value="1"/>
</dbReference>
<sequence length="490" mass="53553">MKNLVLLSSIAVLARDVTAMYNGLAVTPQMGWDNWNSFGCDVSEDLLLNTARKIVSYGLRDAGYTYVILDDCWSSGRSPGANGSLIANSTRFPNGMADVADRIHDLGLRFGMYSSAGSMTCARYTGSLGYEEVDAQTFADWGVDYLKYDNCYNEGQSGTPLITYNRYKKMQVALNNTGRPILYSLCNWGEDYPWKWAQTISNSWRTSGDITDFFDRHDPRCPCPPSNGINCALPGFHCSAMNILGKAAPYIDKGIPGSWNDLDMLEVGNGGMTDAEYVAHFTMWALVKSPLVMGNDFAKLGGRDLSILINPAVIAVSQDPMGAGAFRRWIYDVEDRDGMAEAGTIQMWSGALSGGDFVVALLNAGTRPRMMNATLADIFVDSGAEHSELAQQSWDLYDLWGNRMPEEIAAGIIGGNVTLGAGAANVTDYYYNATAKSYAEGLASNDMLLMGTAAGSVQPMGVVEAMVEGHGVRVFRMRMRSRLLRRRDEL</sequence>
<gene>
    <name evidence="15" type="ORF">K402DRAFT_447914</name>
</gene>
<evidence type="ECO:0000256" key="11">
    <source>
        <dbReference type="ARBA" id="ARBA00023295"/>
    </source>
</evidence>
<dbReference type="InterPro" id="IPR013785">
    <property type="entry name" value="Aldolase_TIM"/>
</dbReference>
<dbReference type="PRINTS" id="PR00740">
    <property type="entry name" value="GLHYDRLASE27"/>
</dbReference>
<keyword evidence="16" id="KW-1185">Reference proteome</keyword>
<organism evidence="15 16">
    <name type="scientific">Aulographum hederae CBS 113979</name>
    <dbReference type="NCBI Taxonomy" id="1176131"/>
    <lineage>
        <taxon>Eukaryota</taxon>
        <taxon>Fungi</taxon>
        <taxon>Dikarya</taxon>
        <taxon>Ascomycota</taxon>
        <taxon>Pezizomycotina</taxon>
        <taxon>Dothideomycetes</taxon>
        <taxon>Pleosporomycetidae</taxon>
        <taxon>Aulographales</taxon>
        <taxon>Aulographaceae</taxon>
    </lineage>
</organism>
<dbReference type="EC" id="3.2.1.22" evidence="5 12"/>
<name>A0A6G1GSR0_9PEZI</name>
<dbReference type="CDD" id="cd14792">
    <property type="entry name" value="GH27"/>
    <property type="match status" value="1"/>
</dbReference>
<keyword evidence="6" id="KW-0964">Secreted</keyword>
<dbReference type="EMBL" id="ML977171">
    <property type="protein sequence ID" value="KAF1983965.1"/>
    <property type="molecule type" value="Genomic_DNA"/>
</dbReference>
<dbReference type="Pfam" id="PF16499">
    <property type="entry name" value="Melibiase_2"/>
    <property type="match status" value="2"/>
</dbReference>
<feature type="signal peptide" evidence="13">
    <location>
        <begin position="1"/>
        <end position="19"/>
    </location>
</feature>
<comment type="similarity">
    <text evidence="4 12">Belongs to the glycosyl hydrolase 27 family.</text>
</comment>
<dbReference type="PRINTS" id="PR00748">
    <property type="entry name" value="MELIBIASE"/>
</dbReference>
<dbReference type="PANTHER" id="PTHR11452">
    <property type="entry name" value="ALPHA-GALACTOSIDASE/ALPHA-N-ACETYLGALACTOSAMINIDASE"/>
    <property type="match status" value="1"/>
</dbReference>
<dbReference type="AlphaFoldDB" id="A0A6G1GSR0"/>
<dbReference type="Pfam" id="PF17801">
    <property type="entry name" value="Melibiase_C"/>
    <property type="match status" value="1"/>
</dbReference>
<dbReference type="SUPFAM" id="SSF51445">
    <property type="entry name" value="(Trans)glycosidases"/>
    <property type="match status" value="1"/>
</dbReference>
<evidence type="ECO:0000256" key="3">
    <source>
        <dbReference type="ARBA" id="ARBA00004613"/>
    </source>
</evidence>
<comment type="function">
    <text evidence="2">Hydrolyzes a variety of simple alpha-D-galactoside as well as more complex molecules such as oligosaccharides and polysaccharides.</text>
</comment>
<dbReference type="InterPro" id="IPR017853">
    <property type="entry name" value="GH"/>
</dbReference>
<dbReference type="FunFam" id="3.20.20.70:FF:000202">
    <property type="entry name" value="Alpha-galactosidase"/>
    <property type="match status" value="1"/>
</dbReference>
<evidence type="ECO:0000256" key="5">
    <source>
        <dbReference type="ARBA" id="ARBA00012755"/>
    </source>
</evidence>
<evidence type="ECO:0000256" key="4">
    <source>
        <dbReference type="ARBA" id="ARBA00009743"/>
    </source>
</evidence>
<dbReference type="GO" id="GO:0004557">
    <property type="term" value="F:alpha-galactosidase activity"/>
    <property type="evidence" value="ECO:0007669"/>
    <property type="project" value="UniProtKB-EC"/>
</dbReference>
<evidence type="ECO:0000256" key="2">
    <source>
        <dbReference type="ARBA" id="ARBA00003969"/>
    </source>
</evidence>
<dbReference type="SUPFAM" id="SSF51011">
    <property type="entry name" value="Glycosyl hydrolase domain"/>
    <property type="match status" value="1"/>
</dbReference>
<evidence type="ECO:0000256" key="13">
    <source>
        <dbReference type="SAM" id="SignalP"/>
    </source>
</evidence>
<dbReference type="InterPro" id="IPR000111">
    <property type="entry name" value="Glyco_hydro_27/36_CS"/>
</dbReference>
<evidence type="ECO:0000313" key="16">
    <source>
        <dbReference type="Proteomes" id="UP000800041"/>
    </source>
</evidence>
<feature type="domain" description="Alpha galactosidase C-terminal" evidence="14">
    <location>
        <begin position="343"/>
        <end position="404"/>
    </location>
</feature>
<comment type="catalytic activity">
    <reaction evidence="1 12">
        <text>Hydrolysis of terminal, non-reducing alpha-D-galactose residues in alpha-D-galactosides, including galactose oligosaccharides, galactomannans and galactolipids.</text>
        <dbReference type="EC" id="3.2.1.22"/>
    </reaction>
</comment>
<dbReference type="InterPro" id="IPR041233">
    <property type="entry name" value="Melibiase_C"/>
</dbReference>
<accession>A0A6G1GSR0</accession>
<keyword evidence="7 13" id="KW-0732">Signal</keyword>
<proteinExistence type="inferred from homology"/>